<dbReference type="EMBL" id="MFYX01000155">
    <property type="protein sequence ID" value="OGK00055.1"/>
    <property type="molecule type" value="Genomic_DNA"/>
</dbReference>
<sequence>MSNLSSLLKSLTSKSTKFNTPMPVYILSGKLEKAAIASQLLAMQQQGIQKIILKIDNSAVPTYPSADFFACLWQVFREARKLSMQIFFSDDLINADPGASAALTLASPALRMKYLSLARVLKVKGPHKFSHDFEESGIQYVFALKSKDRVLEFSSAKNLTPMLKNNQLKCELPTGDWRLFIFRECANIKPVGGYALNVLDKNAARAYINAAFDNFKKTMPKDAAPALAGFVVELPSVAPDTSIRGIPWTLEIQKKLNAACGADTMTSVLSLFVDGYSAKNGLIRRTFYSSLLDLLNANFIKPLAEFGKKSRCGMHIYLNGGDHYSTEHMLQFDWSSCAALPAVEGITAAAPFSGDNCISARLFADLKSLNARQSRGTVVLGRNRIGVGLSPKDIKFESDELSIHGIHSAHIDGSYSTLGYHSGMRTPANTFVHSSFYGSYQNFLSYLMRKQFCLEKTPHAESVAVLFPGQTFYTYYNPSHLAGYKLRLQNFTAVINQLVADSIPFNFLTEAMAANLTVTPKGEAIFKHNGKNRGIFKILIVPETLIVSKRLAALFELFAKRGGKIVFFGITPHETFEKGKDPLLARRMEALQSAPGSPVTTINKTDELESLRTVCGAALKRVVDVAVEGLVEKRILARVFSEGSFDYVFMLNKSRTESIRAEIKVNRDGFLYYLDMNSGAISPVSAENQHQTVQSFIYTFSPGEAAWFVRTGAKIKAPLKLEYALDNPSRVYRIIFKDEWELEPLDLNALPLSSWTMKINSNRDINAGLNMAYESYISVEHVPSTCYIALHRLINQYTNGPDSGVYPVEVSFNGVRLKPMQFFGRGENEFQETEIVKKLALGGASLFAADVSQHIKHGINRVTVKTFGSTYHPLLIKYPVYLAGNFALNRGNQGWFVAKKAELFKYGSWTSQGYPFYCGRAIYRQVFEKPGTCKRAILRLSNFDAHVVVRLNGKEAPILSWQPATADITSFMNDDKNKLEIEITNLHNNLLKMVNTPAGLLGEVFLDVY</sequence>
<dbReference type="Proteomes" id="UP000179243">
    <property type="component" value="Unassembled WGS sequence"/>
</dbReference>
<dbReference type="Gene3D" id="2.60.120.260">
    <property type="entry name" value="Galactose-binding domain-like"/>
    <property type="match status" value="1"/>
</dbReference>
<dbReference type="InterPro" id="IPR008979">
    <property type="entry name" value="Galactose-bd-like_sf"/>
</dbReference>
<protein>
    <recommendedName>
        <fullName evidence="3">Glycosyl hydrolases family 2 sugar binding domain-containing protein</fullName>
    </recommendedName>
</protein>
<evidence type="ECO:0000313" key="1">
    <source>
        <dbReference type="EMBL" id="OGK00055.1"/>
    </source>
</evidence>
<comment type="caution">
    <text evidence="1">The sequence shown here is derived from an EMBL/GenBank/DDBJ whole genome shotgun (WGS) entry which is preliminary data.</text>
</comment>
<dbReference type="PANTHER" id="PTHR36848:SF2">
    <property type="entry name" value="SECRETED PROTEIN"/>
    <property type="match status" value="1"/>
</dbReference>
<reference evidence="1 2" key="1">
    <citation type="journal article" date="2016" name="Nat. Commun.">
        <title>Thousands of microbial genomes shed light on interconnected biogeochemical processes in an aquifer system.</title>
        <authorList>
            <person name="Anantharaman K."/>
            <person name="Brown C.T."/>
            <person name="Hug L.A."/>
            <person name="Sharon I."/>
            <person name="Castelle C.J."/>
            <person name="Probst A.J."/>
            <person name="Thomas B.C."/>
            <person name="Singh A."/>
            <person name="Wilkins M.J."/>
            <person name="Karaoz U."/>
            <person name="Brodie E.L."/>
            <person name="Williams K.H."/>
            <person name="Hubbard S.S."/>
            <person name="Banfield J.F."/>
        </authorList>
    </citation>
    <scope>NUCLEOTIDE SEQUENCE [LARGE SCALE GENOMIC DNA]</scope>
</reference>
<dbReference type="AlphaFoldDB" id="A0A1F7F089"/>
<evidence type="ECO:0000313" key="2">
    <source>
        <dbReference type="Proteomes" id="UP000179243"/>
    </source>
</evidence>
<gene>
    <name evidence="1" type="ORF">A2519_22265</name>
</gene>
<name>A0A1F7F089_UNCRA</name>
<proteinExistence type="predicted"/>
<evidence type="ECO:0008006" key="3">
    <source>
        <dbReference type="Google" id="ProtNLM"/>
    </source>
</evidence>
<accession>A0A1F7F089</accession>
<dbReference type="SUPFAM" id="SSF49785">
    <property type="entry name" value="Galactose-binding domain-like"/>
    <property type="match status" value="1"/>
</dbReference>
<dbReference type="InterPro" id="IPR053161">
    <property type="entry name" value="Ulvan_degrading_GH"/>
</dbReference>
<organism evidence="1 2">
    <name type="scientific">Candidatus Raymondbacteria bacterium RIFOXYD12_FULL_49_13</name>
    <dbReference type="NCBI Taxonomy" id="1817890"/>
    <lineage>
        <taxon>Bacteria</taxon>
        <taxon>Raymondiibacteriota</taxon>
    </lineage>
</organism>
<dbReference type="PANTHER" id="PTHR36848">
    <property type="entry name" value="DNA-BINDING PROTEIN (PUTATIVE SECRETED PROTEIN)-RELATED"/>
    <property type="match status" value="1"/>
</dbReference>